<dbReference type="Proteomes" id="UP000679749">
    <property type="component" value="Unassembled WGS sequence"/>
</dbReference>
<feature type="transmembrane region" description="Helical" evidence="1">
    <location>
        <begin position="54"/>
        <end position="75"/>
    </location>
</feature>
<name>A0A942YX91_9BACI</name>
<keyword evidence="1" id="KW-0472">Membrane</keyword>
<dbReference type="EMBL" id="JAGYPF010000004">
    <property type="protein sequence ID" value="MBS4214845.1"/>
    <property type="molecule type" value="Genomic_DNA"/>
</dbReference>
<keyword evidence="1" id="KW-0812">Transmembrane</keyword>
<protein>
    <submittedName>
        <fullName evidence="2">Uncharacterized protein</fullName>
    </submittedName>
</protein>
<organism evidence="2 3">
    <name type="scientific">Neobacillus rhizophilus</name>
    <dbReference type="NCBI Taxonomy" id="2833579"/>
    <lineage>
        <taxon>Bacteria</taxon>
        <taxon>Bacillati</taxon>
        <taxon>Bacillota</taxon>
        <taxon>Bacilli</taxon>
        <taxon>Bacillales</taxon>
        <taxon>Bacillaceae</taxon>
        <taxon>Neobacillus</taxon>
    </lineage>
</organism>
<reference evidence="2" key="1">
    <citation type="submission" date="2021-05" db="EMBL/GenBank/DDBJ databases">
        <title>Novel Bacillus species.</title>
        <authorList>
            <person name="Liu G."/>
        </authorList>
    </citation>
    <scope>NUCLEOTIDE SEQUENCE</scope>
    <source>
        <strain evidence="2">FJAT-49825</strain>
    </source>
</reference>
<dbReference type="AlphaFoldDB" id="A0A942YX91"/>
<feature type="transmembrane region" description="Helical" evidence="1">
    <location>
        <begin position="154"/>
        <end position="175"/>
    </location>
</feature>
<keyword evidence="1" id="KW-1133">Transmembrane helix</keyword>
<proteinExistence type="predicted"/>
<evidence type="ECO:0000313" key="3">
    <source>
        <dbReference type="Proteomes" id="UP000679749"/>
    </source>
</evidence>
<evidence type="ECO:0000256" key="1">
    <source>
        <dbReference type="SAM" id="Phobius"/>
    </source>
</evidence>
<gene>
    <name evidence="2" type="ORF">KHA99_20575</name>
</gene>
<sequence>MGSKWWKRIIRNFGISFMGALFTGILYGVLLRLVMGIIAFFFPHMASGFHLSGTLLLVVLGIAVTLANSILYTIIFQTSRMSLVRKGFYYGLLSLIIFGVPMFLSNPNNELFGPQAPLGISLFSVLFFIGAFIHVWSINRITNWVNHSNGMLKLAYISFAILVIPAAVMLFNMFLEIFNEIIPKIIENFSL</sequence>
<feature type="transmembrane region" description="Helical" evidence="1">
    <location>
        <begin position="116"/>
        <end position="133"/>
    </location>
</feature>
<dbReference type="RefSeq" id="WP_213119350.1">
    <property type="nucleotide sequence ID" value="NZ_JAGYPF010000004.1"/>
</dbReference>
<keyword evidence="3" id="KW-1185">Reference proteome</keyword>
<feature type="transmembrane region" description="Helical" evidence="1">
    <location>
        <begin position="12"/>
        <end position="42"/>
    </location>
</feature>
<evidence type="ECO:0000313" key="2">
    <source>
        <dbReference type="EMBL" id="MBS4214845.1"/>
    </source>
</evidence>
<comment type="caution">
    <text evidence="2">The sequence shown here is derived from an EMBL/GenBank/DDBJ whole genome shotgun (WGS) entry which is preliminary data.</text>
</comment>
<accession>A0A942YX91</accession>
<feature type="transmembrane region" description="Helical" evidence="1">
    <location>
        <begin position="87"/>
        <end position="104"/>
    </location>
</feature>